<dbReference type="FunFam" id="3.40.640.10:FF:000224">
    <property type="entry name" value="Probable glycine dehydrogenase (decarboxylating) subunit 2"/>
    <property type="match status" value="1"/>
</dbReference>
<dbReference type="GO" id="GO:0004375">
    <property type="term" value="F:glycine dehydrogenase (decarboxylating) activity"/>
    <property type="evidence" value="ECO:0007669"/>
    <property type="project" value="UniProtKB-EC"/>
</dbReference>
<dbReference type="FunFam" id="3.90.1150.10:FF:000014">
    <property type="entry name" value="Probable glycine dehydrogenase (decarboxylating) subunit 2"/>
    <property type="match status" value="1"/>
</dbReference>
<dbReference type="PANTHER" id="PTHR11773:SF1">
    <property type="entry name" value="GLYCINE DEHYDROGENASE (DECARBOXYLATING), MITOCHONDRIAL"/>
    <property type="match status" value="1"/>
</dbReference>
<comment type="caution">
    <text evidence="8">The sequence shown here is derived from an EMBL/GenBank/DDBJ whole genome shotgun (WGS) entry which is preliminary data.</text>
</comment>
<evidence type="ECO:0000256" key="3">
    <source>
        <dbReference type="ARBA" id="ARBA00022898"/>
    </source>
</evidence>
<dbReference type="NCBIfam" id="NF003346">
    <property type="entry name" value="PRK04366.1"/>
    <property type="match status" value="1"/>
</dbReference>
<evidence type="ECO:0000259" key="6">
    <source>
        <dbReference type="Pfam" id="PF00266"/>
    </source>
</evidence>
<evidence type="ECO:0000256" key="2">
    <source>
        <dbReference type="ARBA" id="ARBA00012134"/>
    </source>
</evidence>
<dbReference type="SUPFAM" id="SSF53383">
    <property type="entry name" value="PLP-dependent transferases"/>
    <property type="match status" value="1"/>
</dbReference>
<dbReference type="EMBL" id="SRSD01000001">
    <property type="protein sequence ID" value="KAA0895414.1"/>
    <property type="molecule type" value="Genomic_DNA"/>
</dbReference>
<comment type="function">
    <text evidence="1">The glycine cleavage system catalyzes the degradation of glycine. The P protein binds the alpha-amino group of glycine through its pyridoxal phosphate cofactor; CO(2) is released and the remaining methylamine moiety is then transferred to the lipoamide cofactor of the H protein.</text>
</comment>
<evidence type="ECO:0000259" key="7">
    <source>
        <dbReference type="Pfam" id="PF21478"/>
    </source>
</evidence>
<dbReference type="Gene3D" id="6.20.440.10">
    <property type="match status" value="1"/>
</dbReference>
<dbReference type="GO" id="GO:0005960">
    <property type="term" value="C:glycine cleavage complex"/>
    <property type="evidence" value="ECO:0007669"/>
    <property type="project" value="TreeGrafter"/>
</dbReference>
<dbReference type="OrthoDB" id="9801272at2"/>
<dbReference type="GO" id="GO:0016594">
    <property type="term" value="F:glycine binding"/>
    <property type="evidence" value="ECO:0007669"/>
    <property type="project" value="TreeGrafter"/>
</dbReference>
<dbReference type="InterPro" id="IPR000192">
    <property type="entry name" value="Aminotrans_V_dom"/>
</dbReference>
<dbReference type="Proteomes" id="UP000324298">
    <property type="component" value="Unassembled WGS sequence"/>
</dbReference>
<feature type="domain" description="Aminotransferase class V" evidence="6">
    <location>
        <begin position="147"/>
        <end position="272"/>
    </location>
</feature>
<dbReference type="RefSeq" id="WP_149305994.1">
    <property type="nucleotide sequence ID" value="NZ_SRSD01000001.1"/>
</dbReference>
<reference evidence="8 9" key="1">
    <citation type="submission" date="2019-04" db="EMBL/GenBank/DDBJ databases">
        <title>Geobacter ruber sp. nov., ferric-reducing bacteria isolated from paddy soil.</title>
        <authorList>
            <person name="Xu Z."/>
            <person name="Masuda Y."/>
            <person name="Itoh H."/>
            <person name="Senoo K."/>
        </authorList>
    </citation>
    <scope>NUCLEOTIDE SEQUENCE [LARGE SCALE GENOMIC DNA]</scope>
    <source>
        <strain evidence="8 9">Red88</strain>
    </source>
</reference>
<dbReference type="InterPro" id="IPR015421">
    <property type="entry name" value="PyrdxlP-dep_Trfase_major"/>
</dbReference>
<dbReference type="GO" id="GO:0019464">
    <property type="term" value="P:glycine decarboxylation via glycine cleavage system"/>
    <property type="evidence" value="ECO:0007669"/>
    <property type="project" value="TreeGrafter"/>
</dbReference>
<evidence type="ECO:0000256" key="1">
    <source>
        <dbReference type="ARBA" id="ARBA00003788"/>
    </source>
</evidence>
<sequence length="480" mass="51966">MELIYEKSVPGRRGVKLPASDVPPAPPLPEGLLRTEPAGLAEVSELDLVRHFTNLSRLNFSVDTNFYPLGSCTMKYNAKVLENAATLFAPFHPMTALLPGGGEHCQGSLGMLYDLGQMLADITGMDEVTTQPLAGAHGEMTGILLISAYHRARGNKKKYVVVPDSSHGTNPASATIAGYEIVTVPTAPYGDMDLELFRQAMSDEVAAVMMTCPNTLGLFNPHIKEICDIAHSFGALMYYDGANLNAIMGKVKPGDVGFDVVHVNLHKTFGTPHGGGGPGAGPVGVKKALIPFLPQPRIDMDDEGTFVLQTSRPDSIGRAANFFGNFGIMVRAYAYIIMLGREGLIQVSEQAVLNANYIKERLKPYYDLPYDQTCMHECVFSAARQLAHGVHAIDIAKFLIDRGYHPPTVYFPLIVKEAIMIEPTETESKAAMDAFIDVMIEAARTAGSDPQALLDAPLTMPVSRLDETKAAREQHVCCLG</sequence>
<evidence type="ECO:0000256" key="5">
    <source>
        <dbReference type="ARBA" id="ARBA00049026"/>
    </source>
</evidence>
<protein>
    <recommendedName>
        <fullName evidence="2">glycine dehydrogenase (aminomethyl-transferring)</fullName>
        <ecNumber evidence="2">1.4.4.2</ecNumber>
    </recommendedName>
</protein>
<dbReference type="InterPro" id="IPR015424">
    <property type="entry name" value="PyrdxlP-dep_Trfase"/>
</dbReference>
<dbReference type="InterPro" id="IPR049316">
    <property type="entry name" value="GDC-P_C"/>
</dbReference>
<dbReference type="PANTHER" id="PTHR11773">
    <property type="entry name" value="GLYCINE DEHYDROGENASE, DECARBOXYLATING"/>
    <property type="match status" value="1"/>
</dbReference>
<proteinExistence type="predicted"/>
<name>A0A5A9XQX1_9BACT</name>
<evidence type="ECO:0000313" key="8">
    <source>
        <dbReference type="EMBL" id="KAA0895414.1"/>
    </source>
</evidence>
<keyword evidence="3" id="KW-0663">Pyridoxal phosphate</keyword>
<evidence type="ECO:0000256" key="4">
    <source>
        <dbReference type="ARBA" id="ARBA00023002"/>
    </source>
</evidence>
<evidence type="ECO:0000313" key="9">
    <source>
        <dbReference type="Proteomes" id="UP000324298"/>
    </source>
</evidence>
<dbReference type="Pfam" id="PF00266">
    <property type="entry name" value="Aminotran_5"/>
    <property type="match status" value="1"/>
</dbReference>
<dbReference type="EC" id="1.4.4.2" evidence="2"/>
<comment type="catalytic activity">
    <reaction evidence="5">
        <text>N(6)-[(R)-lipoyl]-L-lysyl-[glycine-cleavage complex H protein] + glycine + H(+) = N(6)-[(R)-S(8)-aminomethyldihydrolipoyl]-L-lysyl-[glycine-cleavage complex H protein] + CO2</text>
        <dbReference type="Rhea" id="RHEA:24304"/>
        <dbReference type="Rhea" id="RHEA-COMP:10494"/>
        <dbReference type="Rhea" id="RHEA-COMP:10495"/>
        <dbReference type="ChEBI" id="CHEBI:15378"/>
        <dbReference type="ChEBI" id="CHEBI:16526"/>
        <dbReference type="ChEBI" id="CHEBI:57305"/>
        <dbReference type="ChEBI" id="CHEBI:83099"/>
        <dbReference type="ChEBI" id="CHEBI:83143"/>
        <dbReference type="EC" id="1.4.4.2"/>
    </reaction>
</comment>
<organism evidence="8 9">
    <name type="scientific">Oryzomonas rubra</name>
    <dbReference type="NCBI Taxonomy" id="2509454"/>
    <lineage>
        <taxon>Bacteria</taxon>
        <taxon>Pseudomonadati</taxon>
        <taxon>Thermodesulfobacteriota</taxon>
        <taxon>Desulfuromonadia</taxon>
        <taxon>Geobacterales</taxon>
        <taxon>Geobacteraceae</taxon>
        <taxon>Oryzomonas</taxon>
    </lineage>
</organism>
<dbReference type="InterPro" id="IPR015422">
    <property type="entry name" value="PyrdxlP-dep_Trfase_small"/>
</dbReference>
<dbReference type="GO" id="GO:0030170">
    <property type="term" value="F:pyridoxal phosphate binding"/>
    <property type="evidence" value="ECO:0007669"/>
    <property type="project" value="TreeGrafter"/>
</dbReference>
<dbReference type="Gene3D" id="3.90.1150.10">
    <property type="entry name" value="Aspartate Aminotransferase, domain 1"/>
    <property type="match status" value="1"/>
</dbReference>
<accession>A0A5A9XQX1</accession>
<gene>
    <name evidence="8" type="ORF">ET418_02515</name>
</gene>
<dbReference type="AlphaFoldDB" id="A0A5A9XQX1"/>
<dbReference type="Pfam" id="PF21478">
    <property type="entry name" value="GcvP2_C"/>
    <property type="match status" value="1"/>
</dbReference>
<dbReference type="Gene3D" id="3.40.640.10">
    <property type="entry name" value="Type I PLP-dependent aspartate aminotransferase-like (Major domain)"/>
    <property type="match status" value="1"/>
</dbReference>
<keyword evidence="4" id="KW-0560">Oxidoreductase</keyword>
<feature type="domain" description="Glycine dehydrogenase C-terminal" evidence="7">
    <location>
        <begin position="348"/>
        <end position="442"/>
    </location>
</feature>
<dbReference type="GO" id="GO:0005829">
    <property type="term" value="C:cytosol"/>
    <property type="evidence" value="ECO:0007669"/>
    <property type="project" value="TreeGrafter"/>
</dbReference>
<keyword evidence="9" id="KW-1185">Reference proteome</keyword>
<dbReference type="InterPro" id="IPR020581">
    <property type="entry name" value="GDC_P"/>
</dbReference>